<proteinExistence type="predicted"/>
<dbReference type="AlphaFoldDB" id="A0A9N9TI02"/>
<evidence type="ECO:0000313" key="3">
    <source>
        <dbReference type="Proteomes" id="UP001153712"/>
    </source>
</evidence>
<dbReference type="InterPro" id="IPR015897">
    <property type="entry name" value="CHK_kinase-like"/>
</dbReference>
<evidence type="ECO:0000313" key="2">
    <source>
        <dbReference type="EMBL" id="CAG9856399.1"/>
    </source>
</evidence>
<protein>
    <recommendedName>
        <fullName evidence="1">CHK kinase-like domain-containing protein</fullName>
    </recommendedName>
</protein>
<dbReference type="Gene3D" id="3.90.1200.10">
    <property type="match status" value="1"/>
</dbReference>
<dbReference type="InterPro" id="IPR011009">
    <property type="entry name" value="Kinase-like_dom_sf"/>
</dbReference>
<name>A0A9N9TI02_PHYSR</name>
<dbReference type="InterPro" id="IPR004119">
    <property type="entry name" value="EcKL"/>
</dbReference>
<keyword evidence="3" id="KW-1185">Reference proteome</keyword>
<dbReference type="EMBL" id="OU900105">
    <property type="protein sequence ID" value="CAG9856399.1"/>
    <property type="molecule type" value="Genomic_DNA"/>
</dbReference>
<gene>
    <name evidence="2" type="ORF">PHYEVI_LOCUS2822</name>
</gene>
<feature type="domain" description="CHK kinase-like" evidence="1">
    <location>
        <begin position="143"/>
        <end position="331"/>
    </location>
</feature>
<sequence length="421" mass="48718">MIDKKMSVFSAMSTESIESWISQDVLKGRKIVETVVEDLVGPGENFGGELLKLEVILEDETTKVRDVLHVAEKKIPVSEMFQKLFNVQTSFQAEINFYDKLVPIFQNFQRENNAKEIMDNFCQLYGYRLNLNGSKVVDRDAFILLENLTYSGFRNVNRYIGFTLEEAQLVLKNMAALHAVPLAIKLKKPEVFANEIRPLLTNDITQQNNNININIGSLLEDILWESDKCAPILSKVIGALKTAKTPQKYQPREPYATLSHTDLWVNNIMIKHQNGEPVACKFVDFQGYDYKSPAMDLLFFLLTSLQVDVLRDEFDILIKFYHKEFLNNLRELGCDVEPFNLLKFEEELATYALEVLQWCSGFILFIIYGPKEKPPVMEEPPPSFDPTGITFRDELRKMVRLEAKEKIQTIVQIYYRKNWLK</sequence>
<dbReference type="Pfam" id="PF02958">
    <property type="entry name" value="EcKL"/>
    <property type="match status" value="1"/>
</dbReference>
<dbReference type="OrthoDB" id="191037at2759"/>
<dbReference type="SMART" id="SM00587">
    <property type="entry name" value="CHK"/>
    <property type="match status" value="1"/>
</dbReference>
<reference evidence="2" key="1">
    <citation type="submission" date="2022-01" db="EMBL/GenBank/DDBJ databases">
        <authorList>
            <person name="King R."/>
        </authorList>
    </citation>
    <scope>NUCLEOTIDE SEQUENCE</scope>
</reference>
<dbReference type="Proteomes" id="UP001153712">
    <property type="component" value="Chromosome 12"/>
</dbReference>
<dbReference type="PANTHER" id="PTHR11012:SF55">
    <property type="entry name" value="BHLH DOMAIN-CONTAINING PROTEIN"/>
    <property type="match status" value="1"/>
</dbReference>
<evidence type="ECO:0000259" key="1">
    <source>
        <dbReference type="SMART" id="SM00587"/>
    </source>
</evidence>
<dbReference type="PANTHER" id="PTHR11012">
    <property type="entry name" value="PROTEIN KINASE-LIKE DOMAIN-CONTAINING"/>
    <property type="match status" value="1"/>
</dbReference>
<dbReference type="SUPFAM" id="SSF56112">
    <property type="entry name" value="Protein kinase-like (PK-like)"/>
    <property type="match status" value="1"/>
</dbReference>
<accession>A0A9N9TI02</accession>
<organism evidence="2 3">
    <name type="scientific">Phyllotreta striolata</name>
    <name type="common">Striped flea beetle</name>
    <name type="synonym">Crioceris striolata</name>
    <dbReference type="NCBI Taxonomy" id="444603"/>
    <lineage>
        <taxon>Eukaryota</taxon>
        <taxon>Metazoa</taxon>
        <taxon>Ecdysozoa</taxon>
        <taxon>Arthropoda</taxon>
        <taxon>Hexapoda</taxon>
        <taxon>Insecta</taxon>
        <taxon>Pterygota</taxon>
        <taxon>Neoptera</taxon>
        <taxon>Endopterygota</taxon>
        <taxon>Coleoptera</taxon>
        <taxon>Polyphaga</taxon>
        <taxon>Cucujiformia</taxon>
        <taxon>Chrysomeloidea</taxon>
        <taxon>Chrysomelidae</taxon>
        <taxon>Galerucinae</taxon>
        <taxon>Alticini</taxon>
        <taxon>Phyllotreta</taxon>
    </lineage>
</organism>